<dbReference type="HOGENOM" id="CLU_619697_0_0_1"/>
<dbReference type="GeneID" id="42032352"/>
<dbReference type="RefSeq" id="XP_031063719.1">
    <property type="nucleotide sequence ID" value="XM_031206600.1"/>
</dbReference>
<name>X0KY34_FUSO5</name>
<evidence type="ECO:0000313" key="1">
    <source>
        <dbReference type="EMBL" id="EXM01630.1"/>
    </source>
</evidence>
<sequence>MDDARDGPLPILRLGAPLYGRHRSQFCPTAERPGTSMTPKARPKTAVSRDLICAAEAPKSQGCWKERPAENWSSPLIYRTDGSPNCFHSSNGNYLGMRYRANSSRQETFNESLAPTCMSSQGCQAKHSCGSDHEIPTMRRRARLEVETNSSHWQPVFAHHQPQMRVFELLLSLPWTSHHTLDIENRIGLCGPAQLDLTPWQARETRSLEHRLLQRRLARWSDVDRSVGLQYTIQPPPITPTGSPPAVLYTNWRQAFFDDDRRRVRVWVRGRMRRLGDVKLVNNAKEPESFNPRLPALRQGPLAINWPPFDLRKSTLAGGGFQCYAKSYCVLLKTSGEASDTTYRAIIPKGWIPIELRRNKDRGLSTINTRTEWREPWDLACCGADSTVRSSDPRAPCASEILPVPGAHHTAFSASIHPFFVRVKPKAFWMIDVNKYRCKQYG</sequence>
<dbReference type="EMBL" id="JH658281">
    <property type="protein sequence ID" value="EXM01629.1"/>
    <property type="molecule type" value="Genomic_DNA"/>
</dbReference>
<gene>
    <name evidence="1" type="ORF">FOIG_07177</name>
</gene>
<reference evidence="1" key="1">
    <citation type="submission" date="2011-11" db="EMBL/GenBank/DDBJ databases">
        <title>The Genome Sequence of Fusarium oxysporum II5.</title>
        <authorList>
            <consortium name="The Broad Institute Genome Sequencing Platform"/>
            <person name="Ma L.-J."/>
            <person name="Gale L.R."/>
            <person name="Schwartz D.C."/>
            <person name="Zhou S."/>
            <person name="Corby-Kistler H."/>
            <person name="Young S.K."/>
            <person name="Zeng Q."/>
            <person name="Gargeya S."/>
            <person name="Fitzgerald M."/>
            <person name="Haas B."/>
            <person name="Abouelleil A."/>
            <person name="Alvarado L."/>
            <person name="Arachchi H.M."/>
            <person name="Berlin A."/>
            <person name="Brown A."/>
            <person name="Chapman S.B."/>
            <person name="Chen Z."/>
            <person name="Dunbar C."/>
            <person name="Freedman E."/>
            <person name="Gearin G."/>
            <person name="Goldberg J."/>
            <person name="Griggs A."/>
            <person name="Gujja S."/>
            <person name="Heiman D."/>
            <person name="Howarth C."/>
            <person name="Larson L."/>
            <person name="Lui A."/>
            <person name="MacDonald P.J.P."/>
            <person name="Montmayeur A."/>
            <person name="Murphy C."/>
            <person name="Neiman D."/>
            <person name="Pearson M."/>
            <person name="Priest M."/>
            <person name="Roberts A."/>
            <person name="Saif S."/>
            <person name="Shea T."/>
            <person name="Shenoy N."/>
            <person name="Sisk P."/>
            <person name="Stolte C."/>
            <person name="Sykes S."/>
            <person name="Wortman J."/>
            <person name="Nusbaum C."/>
            <person name="Birren B."/>
        </authorList>
    </citation>
    <scope>NUCLEOTIDE SEQUENCE [LARGE SCALE GENOMIC DNA]</scope>
    <source>
        <strain evidence="1">54006</strain>
    </source>
</reference>
<reference evidence="1" key="2">
    <citation type="submission" date="2012-05" db="EMBL/GenBank/DDBJ databases">
        <title>The Genome Annotation of Fusarium oxysporum II5.</title>
        <authorList>
            <consortium name="The Broad Institute Genomics Platform"/>
            <person name="Ma L.-J."/>
            <person name="Corby-Kistler H."/>
            <person name="Broz K."/>
            <person name="Gale L.R."/>
            <person name="Jonkers W."/>
            <person name="O'Donnell K."/>
            <person name="Ploetz R."/>
            <person name="Steinberg C."/>
            <person name="Schwartz D.C."/>
            <person name="VanEtten H."/>
            <person name="Zhou S."/>
            <person name="Young S.K."/>
            <person name="Zeng Q."/>
            <person name="Gargeya S."/>
            <person name="Fitzgerald M."/>
            <person name="Abouelleil A."/>
            <person name="Alvarado L."/>
            <person name="Chapman S.B."/>
            <person name="Gainer-Dewar J."/>
            <person name="Goldberg J."/>
            <person name="Griggs A."/>
            <person name="Gujja S."/>
            <person name="Hansen M."/>
            <person name="Howarth C."/>
            <person name="Imamovic A."/>
            <person name="Ireland A."/>
            <person name="Larimer J."/>
            <person name="McCowan C."/>
            <person name="Murphy C."/>
            <person name="Pearson M."/>
            <person name="Poon T.W."/>
            <person name="Priest M."/>
            <person name="Roberts A."/>
            <person name="Saif S."/>
            <person name="Shea T."/>
            <person name="Sykes S."/>
            <person name="Wortman J."/>
            <person name="Nusbaum C."/>
            <person name="Birren B."/>
        </authorList>
    </citation>
    <scope>NUCLEOTIDE SEQUENCE</scope>
    <source>
        <strain evidence="1">54006</strain>
    </source>
</reference>
<dbReference type="Proteomes" id="UP000030685">
    <property type="component" value="Unassembled WGS sequence"/>
</dbReference>
<dbReference type="VEuPathDB" id="FungiDB:FOIG_07177"/>
<dbReference type="EMBL" id="JH658281">
    <property type="protein sequence ID" value="EXM01630.1"/>
    <property type="molecule type" value="Genomic_DNA"/>
</dbReference>
<organism evidence="1">
    <name type="scientific">Fusarium odoratissimum (strain NRRL 54006)</name>
    <dbReference type="NCBI Taxonomy" id="1089451"/>
    <lineage>
        <taxon>Eukaryota</taxon>
        <taxon>Fungi</taxon>
        <taxon>Dikarya</taxon>
        <taxon>Ascomycota</taxon>
        <taxon>Pezizomycotina</taxon>
        <taxon>Sordariomycetes</taxon>
        <taxon>Hypocreomycetidae</taxon>
        <taxon>Hypocreales</taxon>
        <taxon>Nectriaceae</taxon>
        <taxon>Fusarium</taxon>
        <taxon>Fusarium oxysporum species complex</taxon>
        <taxon>Fusarium oxysporum f. sp. cubense (strain race 4)</taxon>
    </lineage>
</organism>
<dbReference type="RefSeq" id="XP_031063718.1">
    <property type="nucleotide sequence ID" value="XM_031206599.1"/>
</dbReference>
<proteinExistence type="predicted"/>
<protein>
    <submittedName>
        <fullName evidence="1">Uncharacterized protein</fullName>
    </submittedName>
</protein>
<dbReference type="AlphaFoldDB" id="X0KY34"/>
<accession>X0KY34</accession>